<dbReference type="Gene3D" id="3.15.20.10">
    <property type="entry name" value="Bactericidal permeability-increasing protein, domain 2"/>
    <property type="match status" value="1"/>
</dbReference>
<name>A0A8C5SP28_LATLA</name>
<dbReference type="Pfam" id="PF01273">
    <property type="entry name" value="LBP_BPI_CETP"/>
    <property type="match status" value="1"/>
</dbReference>
<dbReference type="SUPFAM" id="SSF55394">
    <property type="entry name" value="Bactericidal permeability-increasing protein, BPI"/>
    <property type="match status" value="2"/>
</dbReference>
<keyword evidence="4" id="KW-1185">Reference proteome</keyword>
<protein>
    <recommendedName>
        <fullName evidence="2">Lipid-binding serum glycoprotein N-terminal domain-containing protein</fullName>
    </recommendedName>
</protein>
<dbReference type="GO" id="GO:0008289">
    <property type="term" value="F:lipid binding"/>
    <property type="evidence" value="ECO:0007669"/>
    <property type="project" value="InterPro"/>
</dbReference>
<dbReference type="GeneTree" id="ENSGT01100000263546"/>
<sequence>MDQALKRPWVGVLVFFCVAMVPSECGDSCNIVAHFEPDAMMRMVQVTVIKGNILKNMVEKAMKTGDNSKMIKGIKGLKIKDLSLPNTSMHLKPNDRIKTSLTVNITVSGKSFIGGQMTITVVAAIIMDGQISKSSDNKVTLKIIQCKVVVKSCSTNLSKSSLPKIVNKFLNSTLTKVMPSVLCPAADIIVSKQAEGFEEMMAKKPIGTSGYISYEVAEKPLVHPSYMNIDLKVKIERKNGKTIQNNCDPLPNNLPPRKKGMSVVYLPASALNALFILLKPQLNIVLTKVKGSVPTSDKLKNMVPNVGLPAGKKMKVQITHTQNPTVTISPSNSYITTYTEASFLDVKSGNQLLLINMKHQCDANFAIKQDHLSITLGAGSCRAVEISSPAGDVSGAMKYTETIMEDWLSHGTDVLKKNQVPLPGVMNATNTVNDPELILGEVSGWNLIGVHRWSLPYNSSFSDCSKLQRHGKKRGLMAGFFFHIWDHCNNPRVM</sequence>
<organism evidence="3 4">
    <name type="scientific">Laticauda laticaudata</name>
    <name type="common">Blue-ringed sea krait</name>
    <name type="synonym">Blue-lipped sea krait</name>
    <dbReference type="NCBI Taxonomy" id="8630"/>
    <lineage>
        <taxon>Eukaryota</taxon>
        <taxon>Metazoa</taxon>
        <taxon>Chordata</taxon>
        <taxon>Craniata</taxon>
        <taxon>Vertebrata</taxon>
        <taxon>Euteleostomi</taxon>
        <taxon>Lepidosauria</taxon>
        <taxon>Squamata</taxon>
        <taxon>Bifurcata</taxon>
        <taxon>Unidentata</taxon>
        <taxon>Episquamata</taxon>
        <taxon>Toxicofera</taxon>
        <taxon>Serpentes</taxon>
        <taxon>Colubroidea</taxon>
        <taxon>Elapidae</taxon>
        <taxon>Laticaudinae</taxon>
        <taxon>Laticauda</taxon>
    </lineage>
</organism>
<dbReference type="InterPro" id="IPR017942">
    <property type="entry name" value="Lipid-bd_serum_glycop_N"/>
</dbReference>
<dbReference type="Gene3D" id="3.15.10.10">
    <property type="entry name" value="Bactericidal permeability-increasing protein, domain 1"/>
    <property type="match status" value="1"/>
</dbReference>
<evidence type="ECO:0000259" key="2">
    <source>
        <dbReference type="Pfam" id="PF01273"/>
    </source>
</evidence>
<feature type="chain" id="PRO_5034275711" description="Lipid-binding serum glycoprotein N-terminal domain-containing protein" evidence="1">
    <location>
        <begin position="26"/>
        <end position="494"/>
    </location>
</feature>
<dbReference type="InterPro" id="IPR051660">
    <property type="entry name" value="BPI_fold-BPI/LBP"/>
</dbReference>
<keyword evidence="1" id="KW-0732">Signal</keyword>
<evidence type="ECO:0000313" key="4">
    <source>
        <dbReference type="Proteomes" id="UP000694406"/>
    </source>
</evidence>
<reference evidence="3" key="1">
    <citation type="submission" date="2025-08" db="UniProtKB">
        <authorList>
            <consortium name="Ensembl"/>
        </authorList>
    </citation>
    <scope>IDENTIFICATION</scope>
</reference>
<dbReference type="PANTHER" id="PTHR46019:SF2">
    <property type="entry name" value="BPI FOLD-CONTAINING FAMILY B MEMBER 6"/>
    <property type="match status" value="1"/>
</dbReference>
<evidence type="ECO:0000313" key="3">
    <source>
        <dbReference type="Ensembl" id="ENSLLTP00000019324.1"/>
    </source>
</evidence>
<evidence type="ECO:0000256" key="1">
    <source>
        <dbReference type="SAM" id="SignalP"/>
    </source>
</evidence>
<accession>A0A8C5SP28</accession>
<reference evidence="3" key="2">
    <citation type="submission" date="2025-09" db="UniProtKB">
        <authorList>
            <consortium name="Ensembl"/>
        </authorList>
    </citation>
    <scope>IDENTIFICATION</scope>
</reference>
<feature type="signal peptide" evidence="1">
    <location>
        <begin position="1"/>
        <end position="25"/>
    </location>
</feature>
<dbReference type="PANTHER" id="PTHR46019">
    <property type="entry name" value="BPI FOLD-CONTAINING FAMILY B MEMBER 4-RELATED"/>
    <property type="match status" value="1"/>
</dbReference>
<dbReference type="Proteomes" id="UP000694406">
    <property type="component" value="Unplaced"/>
</dbReference>
<proteinExistence type="predicted"/>
<dbReference type="Ensembl" id="ENSLLTT00000020037.1">
    <property type="protein sequence ID" value="ENSLLTP00000019324.1"/>
    <property type="gene ID" value="ENSLLTG00000014557.1"/>
</dbReference>
<dbReference type="AlphaFoldDB" id="A0A8C5SP28"/>
<feature type="domain" description="Lipid-binding serum glycoprotein N-terminal" evidence="2">
    <location>
        <begin position="41"/>
        <end position="191"/>
    </location>
</feature>
<dbReference type="InterPro" id="IPR017943">
    <property type="entry name" value="Bactericidal_perm-incr_a/b_dom"/>
</dbReference>